<dbReference type="HOGENOM" id="CLU_061843_1_0_1"/>
<dbReference type="EMBL" id="KL198144">
    <property type="protein sequence ID" value="KDQ06291.1"/>
    <property type="molecule type" value="Genomic_DNA"/>
</dbReference>
<feature type="compositionally biased region" description="Pro residues" evidence="1">
    <location>
        <begin position="1"/>
        <end position="11"/>
    </location>
</feature>
<keyword evidence="4" id="KW-1185">Reference proteome</keyword>
<dbReference type="InParanoid" id="A0A067M407"/>
<evidence type="ECO:0000313" key="3">
    <source>
        <dbReference type="EMBL" id="KDQ06291.1"/>
    </source>
</evidence>
<dbReference type="PROSITE" id="PS50020">
    <property type="entry name" value="WW_DOMAIN_2"/>
    <property type="match status" value="1"/>
</dbReference>
<gene>
    <name evidence="3" type="ORF">BOTBODRAFT_71032</name>
</gene>
<evidence type="ECO:0000259" key="2">
    <source>
        <dbReference type="PROSITE" id="PS50020"/>
    </source>
</evidence>
<dbReference type="CDD" id="cd00201">
    <property type="entry name" value="WW"/>
    <property type="match status" value="1"/>
</dbReference>
<protein>
    <recommendedName>
        <fullName evidence="2">WW domain-containing protein</fullName>
    </recommendedName>
</protein>
<dbReference type="AlphaFoldDB" id="A0A067M407"/>
<organism evidence="3 4">
    <name type="scientific">Botryobasidium botryosum (strain FD-172 SS1)</name>
    <dbReference type="NCBI Taxonomy" id="930990"/>
    <lineage>
        <taxon>Eukaryota</taxon>
        <taxon>Fungi</taxon>
        <taxon>Dikarya</taxon>
        <taxon>Basidiomycota</taxon>
        <taxon>Agaricomycotina</taxon>
        <taxon>Agaricomycetes</taxon>
        <taxon>Cantharellales</taxon>
        <taxon>Botryobasidiaceae</taxon>
        <taxon>Botryobasidium</taxon>
    </lineage>
</organism>
<dbReference type="OrthoDB" id="2444812at2759"/>
<dbReference type="Pfam" id="PF00397">
    <property type="entry name" value="WW"/>
    <property type="match status" value="1"/>
</dbReference>
<evidence type="ECO:0000256" key="1">
    <source>
        <dbReference type="SAM" id="MobiDB-lite"/>
    </source>
</evidence>
<name>A0A067M407_BOTB1</name>
<feature type="compositionally biased region" description="Basic and acidic residues" evidence="1">
    <location>
        <begin position="54"/>
        <end position="66"/>
    </location>
</feature>
<sequence length="265" mass="28550">MSSPAPSPSRPASPSAPAVEEKSDSSPPNAAPDHAESTDDKEVEATAAPTTDAEPSKDEEQPKKDSPPSNSEETAPLTIEWQAVWAPTHNAYYYFNTRTNETTWSNPLAPADSSSTDAPTSAAAQSQQPLAASQPLASTSTSAARFDPAALNGIDPSLAHLDPTLASPLNPSGAYTYSAKFNARTGAFARTDARDPSHLSEYERAKRMSDVYFDVGAWEAEVDARNAAEAESEGKKRKKPTKADLERFKEQKKRKKLSKTAWLRN</sequence>
<dbReference type="SMART" id="SM00456">
    <property type="entry name" value="WW"/>
    <property type="match status" value="1"/>
</dbReference>
<feature type="region of interest" description="Disordered" evidence="1">
    <location>
        <begin position="226"/>
        <end position="265"/>
    </location>
</feature>
<feature type="compositionally biased region" description="Basic and acidic residues" evidence="1">
    <location>
        <begin position="33"/>
        <end position="44"/>
    </location>
</feature>
<feature type="region of interest" description="Disordered" evidence="1">
    <location>
        <begin position="1"/>
        <end position="79"/>
    </location>
</feature>
<dbReference type="InterPro" id="IPR036020">
    <property type="entry name" value="WW_dom_sf"/>
</dbReference>
<feature type="compositionally biased region" description="Low complexity" evidence="1">
    <location>
        <begin position="107"/>
        <end position="138"/>
    </location>
</feature>
<dbReference type="SUPFAM" id="SSF51045">
    <property type="entry name" value="WW domain"/>
    <property type="match status" value="1"/>
</dbReference>
<feature type="domain" description="WW" evidence="2">
    <location>
        <begin position="75"/>
        <end position="109"/>
    </location>
</feature>
<evidence type="ECO:0000313" key="4">
    <source>
        <dbReference type="Proteomes" id="UP000027195"/>
    </source>
</evidence>
<dbReference type="PROSITE" id="PS01159">
    <property type="entry name" value="WW_DOMAIN_1"/>
    <property type="match status" value="1"/>
</dbReference>
<feature type="region of interest" description="Disordered" evidence="1">
    <location>
        <begin position="101"/>
        <end position="142"/>
    </location>
</feature>
<proteinExistence type="predicted"/>
<dbReference type="Proteomes" id="UP000027195">
    <property type="component" value="Unassembled WGS sequence"/>
</dbReference>
<dbReference type="Gene3D" id="2.20.70.10">
    <property type="match status" value="1"/>
</dbReference>
<dbReference type="InterPro" id="IPR001202">
    <property type="entry name" value="WW_dom"/>
</dbReference>
<reference evidence="4" key="1">
    <citation type="journal article" date="2014" name="Proc. Natl. Acad. Sci. U.S.A.">
        <title>Extensive sampling of basidiomycete genomes demonstrates inadequacy of the white-rot/brown-rot paradigm for wood decay fungi.</title>
        <authorList>
            <person name="Riley R."/>
            <person name="Salamov A.A."/>
            <person name="Brown D.W."/>
            <person name="Nagy L.G."/>
            <person name="Floudas D."/>
            <person name="Held B.W."/>
            <person name="Levasseur A."/>
            <person name="Lombard V."/>
            <person name="Morin E."/>
            <person name="Otillar R."/>
            <person name="Lindquist E.A."/>
            <person name="Sun H."/>
            <person name="LaButti K.M."/>
            <person name="Schmutz J."/>
            <person name="Jabbour D."/>
            <person name="Luo H."/>
            <person name="Baker S.E."/>
            <person name="Pisabarro A.G."/>
            <person name="Walton J.D."/>
            <person name="Blanchette R.A."/>
            <person name="Henrissat B."/>
            <person name="Martin F."/>
            <person name="Cullen D."/>
            <person name="Hibbett D.S."/>
            <person name="Grigoriev I.V."/>
        </authorList>
    </citation>
    <scope>NUCLEOTIDE SEQUENCE [LARGE SCALE GENOMIC DNA]</scope>
    <source>
        <strain evidence="4">FD-172 SS1</strain>
    </source>
</reference>
<accession>A0A067M407</accession>